<name>A0AAD9U3R8_9ROSI</name>
<dbReference type="Proteomes" id="UP001280121">
    <property type="component" value="Unassembled WGS sequence"/>
</dbReference>
<proteinExistence type="predicted"/>
<protein>
    <submittedName>
        <fullName evidence="1">Uncharacterized protein</fullName>
    </submittedName>
</protein>
<reference evidence="1" key="1">
    <citation type="journal article" date="2023" name="Plant J.">
        <title>Genome sequences and population genomics provide insights into the demographic history, inbreeding, and mutation load of two 'living fossil' tree species of Dipteronia.</title>
        <authorList>
            <person name="Feng Y."/>
            <person name="Comes H.P."/>
            <person name="Chen J."/>
            <person name="Zhu S."/>
            <person name="Lu R."/>
            <person name="Zhang X."/>
            <person name="Li P."/>
            <person name="Qiu J."/>
            <person name="Olsen K.M."/>
            <person name="Qiu Y."/>
        </authorList>
    </citation>
    <scope>NUCLEOTIDE SEQUENCE</scope>
    <source>
        <strain evidence="1">KIB01</strain>
    </source>
</reference>
<dbReference type="EMBL" id="JANJYI010000005">
    <property type="protein sequence ID" value="KAK2647304.1"/>
    <property type="molecule type" value="Genomic_DNA"/>
</dbReference>
<dbReference type="AlphaFoldDB" id="A0AAD9U3R8"/>
<keyword evidence="2" id="KW-1185">Reference proteome</keyword>
<sequence>MAQGRRLSIFTMVDSSSDDTSDANCEGKKRKGRGVTRGLKVVKIVQSVGQIPIRFTPEQKESVCENANNFSTEMSILVRQFGPLQVVDWSHMPEVEKNTLFYRLLAKFDVDLSFSHVYQYVNTTMGKL</sequence>
<dbReference type="PANTHER" id="PTHR33499:SF11">
    <property type="entry name" value="NO APICAL MERISTEM-ASSOCIATED C-TERMINAL DOMAIN-CONTAINING PROTEIN"/>
    <property type="match status" value="1"/>
</dbReference>
<organism evidence="1 2">
    <name type="scientific">Dipteronia dyeriana</name>
    <dbReference type="NCBI Taxonomy" id="168575"/>
    <lineage>
        <taxon>Eukaryota</taxon>
        <taxon>Viridiplantae</taxon>
        <taxon>Streptophyta</taxon>
        <taxon>Embryophyta</taxon>
        <taxon>Tracheophyta</taxon>
        <taxon>Spermatophyta</taxon>
        <taxon>Magnoliopsida</taxon>
        <taxon>eudicotyledons</taxon>
        <taxon>Gunneridae</taxon>
        <taxon>Pentapetalae</taxon>
        <taxon>rosids</taxon>
        <taxon>malvids</taxon>
        <taxon>Sapindales</taxon>
        <taxon>Sapindaceae</taxon>
        <taxon>Hippocastanoideae</taxon>
        <taxon>Acereae</taxon>
        <taxon>Dipteronia</taxon>
    </lineage>
</organism>
<evidence type="ECO:0000313" key="1">
    <source>
        <dbReference type="EMBL" id="KAK2647304.1"/>
    </source>
</evidence>
<gene>
    <name evidence="1" type="ORF">Ddye_014793</name>
</gene>
<dbReference type="PANTHER" id="PTHR33499">
    <property type="entry name" value="OS12G0282400 PROTEIN-RELATED"/>
    <property type="match status" value="1"/>
</dbReference>
<comment type="caution">
    <text evidence="1">The sequence shown here is derived from an EMBL/GenBank/DDBJ whole genome shotgun (WGS) entry which is preliminary data.</text>
</comment>
<accession>A0AAD9U3R8</accession>
<evidence type="ECO:0000313" key="2">
    <source>
        <dbReference type="Proteomes" id="UP001280121"/>
    </source>
</evidence>